<evidence type="ECO:0000256" key="2">
    <source>
        <dbReference type="ARBA" id="ARBA00022490"/>
    </source>
</evidence>
<evidence type="ECO:0000256" key="3">
    <source>
        <dbReference type="ARBA" id="ARBA00023015"/>
    </source>
</evidence>
<keyword evidence="2" id="KW-0963">Cytoplasm</keyword>
<evidence type="ECO:0000256" key="4">
    <source>
        <dbReference type="ARBA" id="ARBA00023125"/>
    </source>
</evidence>
<comment type="subcellular location">
    <subcellularLocation>
        <location evidence="1">Cytoplasm</location>
    </subcellularLocation>
</comment>
<organism evidence="7 8">
    <name type="scientific">Paracoccus simplex</name>
    <dbReference type="NCBI Taxonomy" id="2086346"/>
    <lineage>
        <taxon>Bacteria</taxon>
        <taxon>Pseudomonadati</taxon>
        <taxon>Pseudomonadota</taxon>
        <taxon>Alphaproteobacteria</taxon>
        <taxon>Rhodobacterales</taxon>
        <taxon>Paracoccaceae</taxon>
        <taxon>Paracoccus</taxon>
    </lineage>
</organism>
<accession>A0ABV7S2T5</accession>
<dbReference type="Gene3D" id="1.10.10.10">
    <property type="entry name" value="Winged helix-like DNA-binding domain superfamily/Winged helix DNA-binding domain"/>
    <property type="match status" value="1"/>
</dbReference>
<dbReference type="Pfam" id="PF22381">
    <property type="entry name" value="Staph_reg_Sar_Rot"/>
    <property type="match status" value="1"/>
</dbReference>
<keyword evidence="5" id="KW-0804">Transcription</keyword>
<evidence type="ECO:0000259" key="6">
    <source>
        <dbReference type="PROSITE" id="PS50995"/>
    </source>
</evidence>
<dbReference type="EMBL" id="JBHRXE010000047">
    <property type="protein sequence ID" value="MFC3571018.1"/>
    <property type="molecule type" value="Genomic_DNA"/>
</dbReference>
<evidence type="ECO:0000256" key="5">
    <source>
        <dbReference type="ARBA" id="ARBA00023163"/>
    </source>
</evidence>
<evidence type="ECO:0000313" key="7">
    <source>
        <dbReference type="EMBL" id="MFC3571018.1"/>
    </source>
</evidence>
<dbReference type="RefSeq" id="WP_379032432.1">
    <property type="nucleotide sequence ID" value="NZ_JBHRXE010000047.1"/>
</dbReference>
<evidence type="ECO:0000256" key="1">
    <source>
        <dbReference type="ARBA" id="ARBA00004496"/>
    </source>
</evidence>
<dbReference type="InterPro" id="IPR039422">
    <property type="entry name" value="MarR/SlyA-like"/>
</dbReference>
<dbReference type="PANTHER" id="PTHR33164">
    <property type="entry name" value="TRANSCRIPTIONAL REGULATOR, MARR FAMILY"/>
    <property type="match status" value="1"/>
</dbReference>
<dbReference type="InterPro" id="IPR055166">
    <property type="entry name" value="Transc_reg_Sar_Rot_HTH"/>
</dbReference>
<comment type="caution">
    <text evidence="7">The sequence shown here is derived from an EMBL/GenBank/DDBJ whole genome shotgun (WGS) entry which is preliminary data.</text>
</comment>
<feature type="domain" description="HTH marR-type" evidence="6">
    <location>
        <begin position="10"/>
        <end position="140"/>
    </location>
</feature>
<dbReference type="SMART" id="SM00347">
    <property type="entry name" value="HTH_MARR"/>
    <property type="match status" value="1"/>
</dbReference>
<name>A0ABV7S2T5_9RHOB</name>
<dbReference type="InterPro" id="IPR000835">
    <property type="entry name" value="HTH_MarR-typ"/>
</dbReference>
<dbReference type="PANTHER" id="PTHR33164:SF5">
    <property type="entry name" value="ORGANIC HYDROPEROXIDE RESISTANCE TRANSCRIPTIONAL REGULATOR"/>
    <property type="match status" value="1"/>
</dbReference>
<dbReference type="InterPro" id="IPR036388">
    <property type="entry name" value="WH-like_DNA-bd_sf"/>
</dbReference>
<evidence type="ECO:0000313" key="8">
    <source>
        <dbReference type="Proteomes" id="UP001595596"/>
    </source>
</evidence>
<dbReference type="PRINTS" id="PR00598">
    <property type="entry name" value="HTHMARR"/>
</dbReference>
<keyword evidence="8" id="KW-1185">Reference proteome</keyword>
<dbReference type="Proteomes" id="UP001595596">
    <property type="component" value="Unassembled WGS sequence"/>
</dbReference>
<reference evidence="8" key="1">
    <citation type="journal article" date="2019" name="Int. J. Syst. Evol. Microbiol.">
        <title>The Global Catalogue of Microorganisms (GCM) 10K type strain sequencing project: providing services to taxonomists for standard genome sequencing and annotation.</title>
        <authorList>
            <consortium name="The Broad Institute Genomics Platform"/>
            <consortium name="The Broad Institute Genome Sequencing Center for Infectious Disease"/>
            <person name="Wu L."/>
            <person name="Ma J."/>
        </authorList>
    </citation>
    <scope>NUCLEOTIDE SEQUENCE [LARGE SCALE GENOMIC DNA]</scope>
    <source>
        <strain evidence="8">VKM B-3226</strain>
    </source>
</reference>
<dbReference type="InterPro" id="IPR036390">
    <property type="entry name" value="WH_DNA-bd_sf"/>
</dbReference>
<keyword evidence="3" id="KW-0805">Transcription regulation</keyword>
<keyword evidence="4" id="KW-0238">DNA-binding</keyword>
<sequence>MSDPARPTLDDMLCFATYAASLAFGRIYRPLLDRLGLTYPQFLVMLALWSEDGVPIGQLGERLSLETNTLTPMLKRLQGMGFLDRVRDTADERRVIVTLTEKGRAVQIDAGEITRCVAAASGLSEAQIVHLRHEMRELHRRLDAHASGKAGPGPA</sequence>
<proteinExistence type="predicted"/>
<gene>
    <name evidence="7" type="ORF">ACFOMP_16275</name>
</gene>
<protein>
    <submittedName>
        <fullName evidence="7">MarR family winged helix-turn-helix transcriptional regulator</fullName>
    </submittedName>
</protein>
<dbReference type="SUPFAM" id="SSF46785">
    <property type="entry name" value="Winged helix' DNA-binding domain"/>
    <property type="match status" value="1"/>
</dbReference>
<dbReference type="PROSITE" id="PS50995">
    <property type="entry name" value="HTH_MARR_2"/>
    <property type="match status" value="1"/>
</dbReference>